<accession>A0AAN7UTU4</accession>
<reference evidence="1 2" key="1">
    <citation type="submission" date="2023-10" db="EMBL/GenBank/DDBJ databases">
        <title>Draft genome sequence of Xylaria bambusicola isolate GMP-LS, the root and basal stem rot pathogen of sugarcane in Indonesia.</title>
        <authorList>
            <person name="Selvaraj P."/>
            <person name="Muralishankar V."/>
            <person name="Muruganantham S."/>
            <person name="Sp S."/>
            <person name="Haryani S."/>
            <person name="Lau K.J.X."/>
            <person name="Naqvi N.I."/>
        </authorList>
    </citation>
    <scope>NUCLEOTIDE SEQUENCE [LARGE SCALE GENOMIC DNA]</scope>
    <source>
        <strain evidence="1">GMP-LS</strain>
    </source>
</reference>
<protein>
    <submittedName>
        <fullName evidence="1">Uncharacterized protein</fullName>
    </submittedName>
</protein>
<dbReference type="AlphaFoldDB" id="A0AAN7UTU4"/>
<dbReference type="Proteomes" id="UP001305414">
    <property type="component" value="Unassembled WGS sequence"/>
</dbReference>
<gene>
    <name evidence="1" type="ORF">RRF57_009653</name>
</gene>
<proteinExistence type="predicted"/>
<organism evidence="1 2">
    <name type="scientific">Xylaria bambusicola</name>
    <dbReference type="NCBI Taxonomy" id="326684"/>
    <lineage>
        <taxon>Eukaryota</taxon>
        <taxon>Fungi</taxon>
        <taxon>Dikarya</taxon>
        <taxon>Ascomycota</taxon>
        <taxon>Pezizomycotina</taxon>
        <taxon>Sordariomycetes</taxon>
        <taxon>Xylariomycetidae</taxon>
        <taxon>Xylariales</taxon>
        <taxon>Xylariaceae</taxon>
        <taxon>Xylaria</taxon>
    </lineage>
</organism>
<dbReference type="EMBL" id="JAWHQM010000037">
    <property type="protein sequence ID" value="KAK5633939.1"/>
    <property type="molecule type" value="Genomic_DNA"/>
</dbReference>
<evidence type="ECO:0000313" key="1">
    <source>
        <dbReference type="EMBL" id="KAK5633939.1"/>
    </source>
</evidence>
<evidence type="ECO:0000313" key="2">
    <source>
        <dbReference type="Proteomes" id="UP001305414"/>
    </source>
</evidence>
<keyword evidence="2" id="KW-1185">Reference proteome</keyword>
<sequence length="193" mass="21200">MNDTVARLLSSGIINNCMHKSPTVDRSASICISIKVLPPREAQICQKIQHNSSNDYQDRKQIRLAKRCMYPIQLPRHGVLRHALVANHTRTTPPRDRHAHVLKDLLGGDFRPREHDGHAGAGMRASADEVGVPEPFCARPGAESQHVGEAVAQPEDGALVEVELGLPCEWVVDDLVGYGLLEICAARARLDGR</sequence>
<name>A0AAN7UTU4_9PEZI</name>
<comment type="caution">
    <text evidence="1">The sequence shown here is derived from an EMBL/GenBank/DDBJ whole genome shotgun (WGS) entry which is preliminary data.</text>
</comment>